<sequence>MNLALEFRPKKLDSILGQKELVAVFKKFLNMQKLPHSIFFGVAGSGKTSFARAVANDFGLDFYEFDGGNFKLEELRKIIEKYKESLYKPLIFIDEIHRLNKTQQEMLLVPMENYRCIIIGASTENPYFVLSSGIRSRSMLFEFKALKPKELEILLQRVQKQLQFDIDEDAKDFILKSADARAMLNVLEFALVLNPKQVSLENLRKLRPNIQSEGVSSKDTHYLLASALIKSLRGSDVDAALYYLARLIEGGESADFIARRLVIFASEDIGNADTNALNLAVNTLQGVKNIGYPEARILLAQCVVYLASSIKSNSSYKAIEKALDFVKNNEALEIPSYLNNHSSQNYLYPHDFGGWVEQKYLTRPLNFYHSKGKGDEARLLENLKKMKENSCKS</sequence>
<dbReference type="InterPro" id="IPR051314">
    <property type="entry name" value="AAA_ATPase_RarA/MGS1/WRNIP1"/>
</dbReference>
<dbReference type="Gene3D" id="1.10.3710.10">
    <property type="entry name" value="DNA polymerase III clamp loader subunits, C-terminal domain"/>
    <property type="match status" value="1"/>
</dbReference>
<accession>A0A1W6BY65</accession>
<dbReference type="CDD" id="cd00009">
    <property type="entry name" value="AAA"/>
    <property type="match status" value="1"/>
</dbReference>
<dbReference type="PANTHER" id="PTHR13779">
    <property type="entry name" value="WERNER HELICASE-INTERACTING PROTEIN 1 FAMILY MEMBER"/>
    <property type="match status" value="1"/>
</dbReference>
<evidence type="ECO:0000256" key="3">
    <source>
        <dbReference type="ARBA" id="ARBA00020776"/>
    </source>
</evidence>
<dbReference type="eggNOG" id="COG2256">
    <property type="taxonomic scope" value="Bacteria"/>
</dbReference>
<dbReference type="STRING" id="1121267.CCUN_1437"/>
<dbReference type="EMBL" id="CP020867">
    <property type="protein sequence ID" value="ARJ57024.1"/>
    <property type="molecule type" value="Genomic_DNA"/>
</dbReference>
<evidence type="ECO:0000256" key="4">
    <source>
        <dbReference type="ARBA" id="ARBA00022741"/>
    </source>
</evidence>
<dbReference type="Gene3D" id="1.20.272.10">
    <property type="match status" value="1"/>
</dbReference>
<keyword evidence="4" id="KW-0547">Nucleotide-binding</keyword>
<comment type="similarity">
    <text evidence="2">Belongs to the AAA ATPase family. RarA/MGS1/WRNIP1 subfamily.</text>
</comment>
<feature type="domain" description="AAA+ ATPase" evidence="6">
    <location>
        <begin position="33"/>
        <end position="168"/>
    </location>
</feature>
<dbReference type="KEGG" id="ccun:CCUN_1437"/>
<evidence type="ECO:0000313" key="7">
    <source>
        <dbReference type="EMBL" id="ARJ57024.1"/>
    </source>
</evidence>
<evidence type="ECO:0000313" key="8">
    <source>
        <dbReference type="Proteomes" id="UP000192902"/>
    </source>
</evidence>
<dbReference type="Proteomes" id="UP000192902">
    <property type="component" value="Chromosome"/>
</dbReference>
<gene>
    <name evidence="7" type="primary">rarA</name>
    <name evidence="7" type="ORF">CCUN_1437</name>
</gene>
<dbReference type="GO" id="GO:0003677">
    <property type="term" value="F:DNA binding"/>
    <property type="evidence" value="ECO:0007669"/>
    <property type="project" value="InterPro"/>
</dbReference>
<dbReference type="RefSeq" id="WP_027305187.1">
    <property type="nucleotide sequence ID" value="NZ_CP020867.1"/>
</dbReference>
<name>A0A1W6BY65_9BACT</name>
<dbReference type="SMART" id="SM00382">
    <property type="entry name" value="AAA"/>
    <property type="match status" value="1"/>
</dbReference>
<dbReference type="GO" id="GO:0017116">
    <property type="term" value="F:single-stranded DNA helicase activity"/>
    <property type="evidence" value="ECO:0007669"/>
    <property type="project" value="TreeGrafter"/>
</dbReference>
<dbReference type="InterPro" id="IPR008921">
    <property type="entry name" value="DNA_pol3_clamp-load_cplx_C"/>
</dbReference>
<dbReference type="GO" id="GO:0008047">
    <property type="term" value="F:enzyme activator activity"/>
    <property type="evidence" value="ECO:0007669"/>
    <property type="project" value="TreeGrafter"/>
</dbReference>
<dbReference type="SUPFAM" id="SSF52540">
    <property type="entry name" value="P-loop containing nucleoside triphosphate hydrolases"/>
    <property type="match status" value="1"/>
</dbReference>
<reference evidence="7 8" key="1">
    <citation type="submission" date="2017-04" db="EMBL/GenBank/DDBJ databases">
        <title>Complete genome sequence of the Campylobacter cuniculorum type strain LMG24588.</title>
        <authorList>
            <person name="Miller W.G."/>
            <person name="Yee E."/>
            <person name="Revez J."/>
            <person name="Bono J.L."/>
            <person name="Rossi M."/>
        </authorList>
    </citation>
    <scope>NUCLEOTIDE SEQUENCE [LARGE SCALE GENOMIC DNA]</scope>
    <source>
        <strain evidence="7 8">LMG 24588</strain>
    </source>
</reference>
<evidence type="ECO:0000256" key="2">
    <source>
        <dbReference type="ARBA" id="ARBA00008959"/>
    </source>
</evidence>
<proteinExistence type="inferred from homology"/>
<dbReference type="Pfam" id="PF12002">
    <property type="entry name" value="MgsA_C"/>
    <property type="match status" value="1"/>
</dbReference>
<dbReference type="OrthoDB" id="9778364at2"/>
<dbReference type="Pfam" id="PF00004">
    <property type="entry name" value="AAA"/>
    <property type="match status" value="1"/>
</dbReference>
<dbReference type="FunFam" id="1.20.272.10:FF:000001">
    <property type="entry name" value="Putative AAA family ATPase"/>
    <property type="match status" value="1"/>
</dbReference>
<dbReference type="GO" id="GO:0000731">
    <property type="term" value="P:DNA synthesis involved in DNA repair"/>
    <property type="evidence" value="ECO:0007669"/>
    <property type="project" value="TreeGrafter"/>
</dbReference>
<dbReference type="SUPFAM" id="SSF48019">
    <property type="entry name" value="post-AAA+ oligomerization domain-like"/>
    <property type="match status" value="1"/>
</dbReference>
<evidence type="ECO:0000259" key="6">
    <source>
        <dbReference type="SMART" id="SM00382"/>
    </source>
</evidence>
<protein>
    <recommendedName>
        <fullName evidence="3">Replication-associated recombination protein A</fullName>
    </recommendedName>
</protein>
<dbReference type="InterPro" id="IPR003959">
    <property type="entry name" value="ATPase_AAA_core"/>
</dbReference>
<dbReference type="Pfam" id="PF16193">
    <property type="entry name" value="AAA_assoc_2"/>
    <property type="match status" value="1"/>
</dbReference>
<dbReference type="GO" id="GO:0006261">
    <property type="term" value="P:DNA-templated DNA replication"/>
    <property type="evidence" value="ECO:0007669"/>
    <property type="project" value="TreeGrafter"/>
</dbReference>
<dbReference type="Gene3D" id="3.40.50.300">
    <property type="entry name" value="P-loop containing nucleotide triphosphate hydrolases"/>
    <property type="match status" value="1"/>
</dbReference>
<dbReference type="GO" id="GO:0005524">
    <property type="term" value="F:ATP binding"/>
    <property type="evidence" value="ECO:0007669"/>
    <property type="project" value="UniProtKB-KW"/>
</dbReference>
<dbReference type="CDD" id="cd18139">
    <property type="entry name" value="HLD_clamp_RarA"/>
    <property type="match status" value="1"/>
</dbReference>
<dbReference type="InterPro" id="IPR027417">
    <property type="entry name" value="P-loop_NTPase"/>
</dbReference>
<evidence type="ECO:0000256" key="1">
    <source>
        <dbReference type="ARBA" id="ARBA00002393"/>
    </source>
</evidence>
<dbReference type="InterPro" id="IPR003593">
    <property type="entry name" value="AAA+_ATPase"/>
</dbReference>
<dbReference type="InterPro" id="IPR021886">
    <property type="entry name" value="MgsA_C"/>
</dbReference>
<organism evidence="7 8">
    <name type="scientific">Campylobacter cuniculorum DSM 23162 = LMG 24588</name>
    <dbReference type="NCBI Taxonomy" id="1121267"/>
    <lineage>
        <taxon>Bacteria</taxon>
        <taxon>Pseudomonadati</taxon>
        <taxon>Campylobacterota</taxon>
        <taxon>Epsilonproteobacteria</taxon>
        <taxon>Campylobacterales</taxon>
        <taxon>Campylobacteraceae</taxon>
        <taxon>Campylobacter</taxon>
    </lineage>
</organism>
<evidence type="ECO:0000256" key="5">
    <source>
        <dbReference type="ARBA" id="ARBA00022840"/>
    </source>
</evidence>
<dbReference type="InterPro" id="IPR032423">
    <property type="entry name" value="AAA_assoc_2"/>
</dbReference>
<dbReference type="PANTHER" id="PTHR13779:SF7">
    <property type="entry name" value="ATPASE WRNIP1"/>
    <property type="match status" value="1"/>
</dbReference>
<comment type="function">
    <text evidence="1">DNA-dependent ATPase that plays important roles in cellular responses to stalled DNA replication processes.</text>
</comment>
<dbReference type="GO" id="GO:0016887">
    <property type="term" value="F:ATP hydrolysis activity"/>
    <property type="evidence" value="ECO:0007669"/>
    <property type="project" value="InterPro"/>
</dbReference>
<dbReference type="AlphaFoldDB" id="A0A1W6BY65"/>
<keyword evidence="5" id="KW-0067">ATP-binding</keyword>